<protein>
    <submittedName>
        <fullName evidence="1">Uncharacterized protein</fullName>
    </submittedName>
</protein>
<dbReference type="EMBL" id="JAGINT010000002">
    <property type="protein sequence ID" value="MBP2355941.1"/>
    <property type="molecule type" value="Genomic_DNA"/>
</dbReference>
<dbReference type="Proteomes" id="UP000755585">
    <property type="component" value="Unassembled WGS sequence"/>
</dbReference>
<sequence>MTIIGAATALGVVDANLAPPRTASAAVDLGAAMTAPEPRLEALEYRFYNSLDQYAGWNGFAGCTPTLADHHLDLALTTLDASFDSETPLDLDAAVFTQIRVVMNNPTTSATATLSWTTDASPAFDTTRVVEFETHHDSSDYVEYVLELGGETEWTGTIRQVRFAPATEASSGNVGVVLVAFHAFDPAPGTRTYEFAYGTEGWSNPVGCAVTALRGALRLDLSATNASLDSRRGLALDTSVVQSIRVRMRNETTATQLRLLWRGVNDAGFSTGRSATIDIVANDSRFREYSINVAAISSWSASNHIDQVRIQPALGASSGQQLFDSISFSSAQPTAWAANFSTGSPGWRVGKGMRKARPSRSFRLELHAKGARLTSPLLSLAASTARYAVVTLANDTPTTSARIYWQTAADPTFDQKKSQAFLIHPRDGSREYSVDLSQNQYWSGTITQVALAPAEQSTSGAVDVQSLIIGSDGDTSGQNRDLLEGYHDSTMGSWANGWLFDESGGTVQGQVRDDGLTWVYVQRPAALPPYKIYAGGFGLVHQGLGGRTAVERSLAIDNSGLVQWEFFAAVTNTQADGARWRLSTDAGDAIAFGIQAGFFVLDLDPQTPGGQVLQLIPVAATTWWGVRVKLNLVTRKFTVWIDNVVVATDVEIPGSYPLRLTGTSVEVTGNQALTLFGGNRIYKIAPFFDDFMTVPLGQLPAEYTAQQTNGTATVEGRNGLTLSRGTQATGLVDVERPFDQAEGIVEIEAHLIFGQTSGGAQFTALGDQGFAASLTVSSGDIRFSVGAHNEVAWSGFASGIPYVVMFRIDLLNHTMTAYVNGVAQAANTDVPIQASTSVINSLRLHVSEAGERLETRLLRVAPYFPSTVPTIDKVSTSTGLIGVQSWAGSIGDNCNQRLWTKFSTSDKTPYLGYYFDLMQPEVVDWQVKWMAESGIDFITHFTYGAKAPGAPYVANSWLINYLMHSGTSGQVKQALIWDVSFEITQCGAQPHDYIVNTLVPYWVETFLRHPTSLRVNGQPVLFFFNWQTAVAPLGSVAAVNQLFADIRTAVAARGVGTPLIVGLNGGPEPSSMTPSAAAGVDYVTAYSRIGKGVAALQSFMNLATANGVEAIACPSVSWDSRSWYPAATPGKFLYVHTPPQFEEVLKWARDTYLGGVAGNKTGSITERMLLVDNFAEYGEGHSIAPSPLYGFAYLEAIRKTFTQAESAHPNVRPAGPYDVLFSRAWI</sequence>
<name>A0ABS4UWE3_9ACTN</name>
<organism evidence="1 2">
    <name type="scientific">Kribbella aluminosa</name>
    <dbReference type="NCBI Taxonomy" id="416017"/>
    <lineage>
        <taxon>Bacteria</taxon>
        <taxon>Bacillati</taxon>
        <taxon>Actinomycetota</taxon>
        <taxon>Actinomycetes</taxon>
        <taxon>Propionibacteriales</taxon>
        <taxon>Kribbellaceae</taxon>
        <taxon>Kribbella</taxon>
    </lineage>
</organism>
<evidence type="ECO:0000313" key="1">
    <source>
        <dbReference type="EMBL" id="MBP2355941.1"/>
    </source>
</evidence>
<dbReference type="RefSeq" id="WP_209698543.1">
    <property type="nucleotide sequence ID" value="NZ_BAAAVU010000005.1"/>
</dbReference>
<gene>
    <name evidence="1" type="ORF">JOF29_007051</name>
</gene>
<proteinExistence type="predicted"/>
<accession>A0ABS4UWE3</accession>
<reference evidence="1 2" key="1">
    <citation type="submission" date="2021-03" db="EMBL/GenBank/DDBJ databases">
        <title>Sequencing the genomes of 1000 actinobacteria strains.</title>
        <authorList>
            <person name="Klenk H.-P."/>
        </authorList>
    </citation>
    <scope>NUCLEOTIDE SEQUENCE [LARGE SCALE GENOMIC DNA]</scope>
    <source>
        <strain evidence="1 2">DSM 18824</strain>
    </source>
</reference>
<dbReference type="Gene3D" id="3.20.20.80">
    <property type="entry name" value="Glycosidases"/>
    <property type="match status" value="1"/>
</dbReference>
<keyword evidence="2" id="KW-1185">Reference proteome</keyword>
<comment type="caution">
    <text evidence="1">The sequence shown here is derived from an EMBL/GenBank/DDBJ whole genome shotgun (WGS) entry which is preliminary data.</text>
</comment>
<evidence type="ECO:0000313" key="2">
    <source>
        <dbReference type="Proteomes" id="UP000755585"/>
    </source>
</evidence>